<dbReference type="InterPro" id="IPR036514">
    <property type="entry name" value="SGNH_hydro_sf"/>
</dbReference>
<dbReference type="CDD" id="cd01847">
    <property type="entry name" value="Triacylglycerol_lipase_like"/>
    <property type="match status" value="1"/>
</dbReference>
<dbReference type="Gene3D" id="2.40.128.130">
    <property type="entry name" value="Autotransporter beta-domain"/>
    <property type="match status" value="1"/>
</dbReference>
<dbReference type="EMBL" id="BPQO01000003">
    <property type="protein sequence ID" value="GJD87482.1"/>
    <property type="molecule type" value="Genomic_DNA"/>
</dbReference>
<dbReference type="PANTHER" id="PTHR45648:SF22">
    <property type="entry name" value="GDSL LIPASE_ACYLHYDROLASE FAMILY PROTEIN (AFU_ORTHOLOGUE AFUA_4G14700)"/>
    <property type="match status" value="1"/>
</dbReference>
<dbReference type="InterPro" id="IPR051058">
    <property type="entry name" value="GDSL_Est/Lipase"/>
</dbReference>
<keyword evidence="4" id="KW-1185">Reference proteome</keyword>
<dbReference type="Gene3D" id="3.40.50.1110">
    <property type="entry name" value="SGNH hydrolase"/>
    <property type="match status" value="1"/>
</dbReference>
<dbReference type="Pfam" id="PF00657">
    <property type="entry name" value="Lipase_GDSL"/>
    <property type="match status" value="1"/>
</dbReference>
<dbReference type="RefSeq" id="WP_066927852.1">
    <property type="nucleotide sequence ID" value="NZ_BPQO01000003.1"/>
</dbReference>
<dbReference type="SUPFAM" id="SSF52266">
    <property type="entry name" value="SGNH hydrolase"/>
    <property type="match status" value="1"/>
</dbReference>
<dbReference type="SUPFAM" id="SSF103515">
    <property type="entry name" value="Autotransporter"/>
    <property type="match status" value="1"/>
</dbReference>
<dbReference type="AlphaFoldDB" id="A0AAV4ZGZ5"/>
<organism evidence="3 4">
    <name type="scientific">Methylobacterium hispanicum</name>
    <dbReference type="NCBI Taxonomy" id="270350"/>
    <lineage>
        <taxon>Bacteria</taxon>
        <taxon>Pseudomonadati</taxon>
        <taxon>Pseudomonadota</taxon>
        <taxon>Alphaproteobacteria</taxon>
        <taxon>Hyphomicrobiales</taxon>
        <taxon>Methylobacteriaceae</taxon>
        <taxon>Methylobacterium</taxon>
    </lineage>
</organism>
<feature type="domain" description="Autotransporter" evidence="2">
    <location>
        <begin position="347"/>
        <end position="626"/>
    </location>
</feature>
<dbReference type="PANTHER" id="PTHR45648">
    <property type="entry name" value="GDSL LIPASE/ACYLHYDROLASE FAMILY PROTEIN (AFU_ORTHOLOGUE AFUA_4G14700)"/>
    <property type="match status" value="1"/>
</dbReference>
<name>A0AAV4ZGZ5_9HYPH</name>
<keyword evidence="1" id="KW-0378">Hydrolase</keyword>
<dbReference type="InterPro" id="IPR001087">
    <property type="entry name" value="GDSL"/>
</dbReference>
<protein>
    <submittedName>
        <fullName evidence="3">Esterase EstP</fullName>
    </submittedName>
</protein>
<dbReference type="InterPro" id="IPR005546">
    <property type="entry name" value="Autotransporte_beta"/>
</dbReference>
<gene>
    <name evidence="3" type="primary">estP</name>
    <name evidence="3" type="ORF">BHAOGJBA_0985</name>
</gene>
<accession>A0AAV4ZGZ5</accession>
<dbReference type="PROSITE" id="PS51208">
    <property type="entry name" value="AUTOTRANSPORTER"/>
    <property type="match status" value="1"/>
</dbReference>
<dbReference type="InterPro" id="IPR036709">
    <property type="entry name" value="Autotransporte_beta_dom_sf"/>
</dbReference>
<evidence type="ECO:0000313" key="4">
    <source>
        <dbReference type="Proteomes" id="UP001055247"/>
    </source>
</evidence>
<dbReference type="GO" id="GO:0016788">
    <property type="term" value="F:hydrolase activity, acting on ester bonds"/>
    <property type="evidence" value="ECO:0007669"/>
    <property type="project" value="InterPro"/>
</dbReference>
<evidence type="ECO:0000256" key="1">
    <source>
        <dbReference type="ARBA" id="ARBA00022801"/>
    </source>
</evidence>
<proteinExistence type="predicted"/>
<dbReference type="Pfam" id="PF03797">
    <property type="entry name" value="Autotransporter"/>
    <property type="match status" value="1"/>
</dbReference>
<reference evidence="3" key="2">
    <citation type="submission" date="2021-08" db="EMBL/GenBank/DDBJ databases">
        <authorList>
            <person name="Tani A."/>
            <person name="Ola A."/>
            <person name="Ogura Y."/>
            <person name="Katsura K."/>
            <person name="Hayashi T."/>
        </authorList>
    </citation>
    <scope>NUCLEOTIDE SEQUENCE</scope>
    <source>
        <strain evidence="3">DSM 16372</strain>
    </source>
</reference>
<comment type="caution">
    <text evidence="3">The sequence shown here is derived from an EMBL/GenBank/DDBJ whole genome shotgun (WGS) entry which is preliminary data.</text>
</comment>
<dbReference type="SMART" id="SM00869">
    <property type="entry name" value="Autotransporter"/>
    <property type="match status" value="1"/>
</dbReference>
<sequence length="626" mass="63656">MARVAKSSLRGARIATCAGGMVLAISHGAVAQGVSRLVVFGDSYADTGNQVRLSGMPLPPIYVNGRFSNGANFVDGLQASYGLPDTAVVNYAVGGAKTDATNVVPGLPGLTQQVSAFRSTGGRFGPGDLAVINIGGNDLIYPSAGGITAAQAVPLGQAVAANAVGNVAPLVAAGARTIVFNAFSSLSPLPVVAASGNAAAGDVLARSYFNGLQEGLAPFAQAGTRIFLLDNGLIGQLVQANPGRYGFANVTVPCTAVAACIGGSRAVQNTFLSYDGVHLTEAGYLNLARYMVNVLAAPNGIAAQAEIGQISTTSFGATLLQRLDAMRLFPQVPGAAEAAAGMPVPGAAPSPVIVWGQATYAGGTVGTRGYATGFDYDSPGGMVGIEATPARGARFGLAFNYLNPDARLRDGGGSIRADAFQFATYGSYTGTNLFGDAAVVYGRHDYAIERPGVIDQLSARTTGNGVAVVAKGGYLFDDWNGWRVGPIVGLGYANTRVNGYTERGDPGLTQSVRDTGFDTLVGRAGAQIRTVPLAVAGSLVTGFLNVTAEHQFLDGNRILVTTLTATPLLPIQTPLGGLGRGVYGQVEGGLRADLSANVSATLTGATTFARTGGDAFAVSGGLTLRY</sequence>
<dbReference type="Proteomes" id="UP001055247">
    <property type="component" value="Unassembled WGS sequence"/>
</dbReference>
<evidence type="ECO:0000313" key="3">
    <source>
        <dbReference type="EMBL" id="GJD87482.1"/>
    </source>
</evidence>
<reference evidence="3" key="1">
    <citation type="journal article" date="2016" name="Front. Microbiol.">
        <title>Genome Sequence of the Piezophilic, Mesophilic Sulfate-Reducing Bacterium Desulfovibrio indicus J2T.</title>
        <authorList>
            <person name="Cao J."/>
            <person name="Maignien L."/>
            <person name="Shao Z."/>
            <person name="Alain K."/>
            <person name="Jebbar M."/>
        </authorList>
    </citation>
    <scope>NUCLEOTIDE SEQUENCE</scope>
    <source>
        <strain evidence="3">DSM 16372</strain>
    </source>
</reference>
<evidence type="ECO:0000259" key="2">
    <source>
        <dbReference type="PROSITE" id="PS51208"/>
    </source>
</evidence>